<reference evidence="2 3" key="1">
    <citation type="submission" date="2016-10" db="EMBL/GenBank/DDBJ databases">
        <title>Complete Genome Sequence of the Nonylphenol-Degrading Bacterium Sphingobium cloacae JCM 10874T.</title>
        <authorList>
            <person name="Ootsuka M."/>
            <person name="Nishizawa T."/>
            <person name="Ohta H."/>
        </authorList>
    </citation>
    <scope>NUCLEOTIDE SEQUENCE [LARGE SCALE GENOMIC DNA]</scope>
    <source>
        <strain evidence="2 3">JCM 10874</strain>
    </source>
</reference>
<dbReference type="AlphaFoldDB" id="A0A1E1F137"/>
<dbReference type="KEGG" id="sclo:SCLO_1011890"/>
<dbReference type="Proteomes" id="UP000218272">
    <property type="component" value="Chromosome SCLO_1"/>
</dbReference>
<dbReference type="SUPFAM" id="SSF47789">
    <property type="entry name" value="C-terminal domain of RNA polymerase alpha subunit"/>
    <property type="match status" value="1"/>
</dbReference>
<dbReference type="GO" id="GO:0006351">
    <property type="term" value="P:DNA-templated transcription"/>
    <property type="evidence" value="ECO:0007669"/>
    <property type="project" value="InterPro"/>
</dbReference>
<dbReference type="GO" id="GO:0003677">
    <property type="term" value="F:DNA binding"/>
    <property type="evidence" value="ECO:0007669"/>
    <property type="project" value="InterPro"/>
</dbReference>
<sequence>MRSKQQIIATYDTLPADRSPMDSVMAAINGLSEGPPPVFVAVDLLRPYPIRDLGPPDWLIVSVGSEQSSSFQANWRDVIRVAPQEASVVLLSQGNILDVPHEVAQHVDLTGWHGNGLDRRIDSVARRIAGGTSIWRQDDVEGDALRRGALIHVGDGTTMLNPKLLVKIVDLSLSKGAQRVIRQQNIIYVGDLVQMTEAELLRIPDFGRKRLGEIKAALQNLGLMLGAIIPSWPPENFEALLGDRDAAEKLVVQSRHLVDWVDDEPFWL</sequence>
<evidence type="ECO:0000259" key="1">
    <source>
        <dbReference type="Pfam" id="PF03118"/>
    </source>
</evidence>
<dbReference type="Pfam" id="PF03118">
    <property type="entry name" value="RNA_pol_A_CTD"/>
    <property type="match status" value="1"/>
</dbReference>
<evidence type="ECO:0000313" key="3">
    <source>
        <dbReference type="Proteomes" id="UP000218272"/>
    </source>
</evidence>
<protein>
    <recommendedName>
        <fullName evidence="1">RNA polymerase alpha subunit C-terminal domain-containing protein</fullName>
    </recommendedName>
</protein>
<feature type="domain" description="RNA polymerase alpha subunit C-terminal" evidence="1">
    <location>
        <begin position="161"/>
        <end position="219"/>
    </location>
</feature>
<gene>
    <name evidence="2" type="ORF">SCLO_1011890</name>
</gene>
<keyword evidence="3" id="KW-1185">Reference proteome</keyword>
<organism evidence="2 3">
    <name type="scientific">Sphingobium cloacae</name>
    <dbReference type="NCBI Taxonomy" id="120107"/>
    <lineage>
        <taxon>Bacteria</taxon>
        <taxon>Pseudomonadati</taxon>
        <taxon>Pseudomonadota</taxon>
        <taxon>Alphaproteobacteria</taxon>
        <taxon>Sphingomonadales</taxon>
        <taxon>Sphingomonadaceae</taxon>
        <taxon>Sphingobium</taxon>
    </lineage>
</organism>
<evidence type="ECO:0000313" key="2">
    <source>
        <dbReference type="EMBL" id="BAV64229.1"/>
    </source>
</evidence>
<accession>A0A1E1F137</accession>
<dbReference type="GO" id="GO:0003899">
    <property type="term" value="F:DNA-directed RNA polymerase activity"/>
    <property type="evidence" value="ECO:0007669"/>
    <property type="project" value="InterPro"/>
</dbReference>
<dbReference type="Gene3D" id="1.10.150.20">
    <property type="entry name" value="5' to 3' exonuclease, C-terminal subdomain"/>
    <property type="match status" value="1"/>
</dbReference>
<dbReference type="InterPro" id="IPR011260">
    <property type="entry name" value="RNAP_asu_C"/>
</dbReference>
<proteinExistence type="predicted"/>
<dbReference type="EMBL" id="AP017655">
    <property type="protein sequence ID" value="BAV64229.1"/>
    <property type="molecule type" value="Genomic_DNA"/>
</dbReference>
<name>A0A1E1F137_9SPHN</name>